<dbReference type="InterPro" id="IPR010656">
    <property type="entry name" value="DctM"/>
</dbReference>
<feature type="transmembrane region" description="Helical" evidence="1">
    <location>
        <begin position="144"/>
        <end position="167"/>
    </location>
</feature>
<keyword evidence="1" id="KW-0812">Transmembrane</keyword>
<feature type="domain" description="TRAP C4-dicarboxylate transport system permease DctM subunit" evidence="2">
    <location>
        <begin position="15"/>
        <end position="415"/>
    </location>
</feature>
<feature type="transmembrane region" description="Helical" evidence="1">
    <location>
        <begin position="397"/>
        <end position="415"/>
    </location>
</feature>
<dbReference type="Pfam" id="PF06808">
    <property type="entry name" value="DctM"/>
    <property type="match status" value="1"/>
</dbReference>
<dbReference type="AlphaFoldDB" id="A0A644UBZ1"/>
<feature type="transmembrane region" description="Helical" evidence="1">
    <location>
        <begin position="54"/>
        <end position="74"/>
    </location>
</feature>
<reference evidence="3" key="1">
    <citation type="submission" date="2019-08" db="EMBL/GenBank/DDBJ databases">
        <authorList>
            <person name="Kucharzyk K."/>
            <person name="Murdoch R.W."/>
            <person name="Higgins S."/>
            <person name="Loffler F."/>
        </authorList>
    </citation>
    <scope>NUCLEOTIDE SEQUENCE</scope>
</reference>
<feature type="transmembrane region" description="Helical" evidence="1">
    <location>
        <begin position="112"/>
        <end position="132"/>
    </location>
</feature>
<comment type="caution">
    <text evidence="3">The sequence shown here is derived from an EMBL/GenBank/DDBJ whole genome shotgun (WGS) entry which is preliminary data.</text>
</comment>
<evidence type="ECO:0000256" key="1">
    <source>
        <dbReference type="SAM" id="Phobius"/>
    </source>
</evidence>
<feature type="transmembrane region" description="Helical" evidence="1">
    <location>
        <begin position="179"/>
        <end position="200"/>
    </location>
</feature>
<feature type="transmembrane region" description="Helical" evidence="1">
    <location>
        <begin position="355"/>
        <end position="376"/>
    </location>
</feature>
<proteinExistence type="predicted"/>
<accession>A0A644UBZ1</accession>
<keyword evidence="1" id="KW-0472">Membrane</keyword>
<feature type="transmembrane region" description="Helical" evidence="1">
    <location>
        <begin position="314"/>
        <end position="335"/>
    </location>
</feature>
<evidence type="ECO:0000259" key="2">
    <source>
        <dbReference type="Pfam" id="PF06808"/>
    </source>
</evidence>
<feature type="transmembrane region" description="Helical" evidence="1">
    <location>
        <begin position="86"/>
        <end position="106"/>
    </location>
</feature>
<feature type="transmembrane region" description="Helical" evidence="1">
    <location>
        <begin position="221"/>
        <end position="240"/>
    </location>
</feature>
<dbReference type="EMBL" id="VSSQ01000097">
    <property type="protein sequence ID" value="MPL76372.1"/>
    <property type="molecule type" value="Genomic_DNA"/>
</dbReference>
<gene>
    <name evidence="3" type="ORF">SDC9_22217</name>
</gene>
<name>A0A644UBZ1_9ZZZZ</name>
<protein>
    <recommendedName>
        <fullName evidence="2">TRAP C4-dicarboxylate transport system permease DctM subunit domain-containing protein</fullName>
    </recommendedName>
</protein>
<evidence type="ECO:0000313" key="3">
    <source>
        <dbReference type="EMBL" id="MPL76372.1"/>
    </source>
</evidence>
<feature type="transmembrane region" description="Helical" evidence="1">
    <location>
        <begin position="280"/>
        <end position="302"/>
    </location>
</feature>
<keyword evidence="1" id="KW-1133">Transmembrane helix</keyword>
<organism evidence="3">
    <name type="scientific">bioreactor metagenome</name>
    <dbReference type="NCBI Taxonomy" id="1076179"/>
    <lineage>
        <taxon>unclassified sequences</taxon>
        <taxon>metagenomes</taxon>
        <taxon>ecological metagenomes</taxon>
    </lineage>
</organism>
<sequence>MELMLLGVLIVVFVGTFMYLKLPIGISLAITSIAMALAAGHVNLTVLESLINGMFGYLDVSLVLITAMIFMKIIDKNGLLKALTKKLIVTFGHSPITLLIVITLLIMFPGAITGSCSASVLSTGVLLAPVLLQLGMPRNVAGAIITMASVYGMIAPPVNIIVMIIGAGMDVPYIGFNSVLMIIVLPLAIFSTLFMGYRYAKQADLNAVVEKFKEQETKGGFLLYLPLFVMVVLMVVPKMFPQSIPDPGLPLTFVIAIALACLSKHDFSIPQVAKDGVNDILPIVSLLLGVGMLLEIMTMVGLRGYIVVNILGLPSYLLLIGMAITLPALGGISVFGSASVLGVPFALGLLGSNQIIIISALSLIAAMGSFTPPVALTPVVTAQIIGEPNYMELTKPCLIPIAVAIVVGMLIIQFAEPVAKILL</sequence>